<gene>
    <name evidence="4" type="ORF">PV327_002728</name>
</gene>
<dbReference type="AlphaFoldDB" id="A0AA39KPJ3"/>
<evidence type="ECO:0000256" key="2">
    <source>
        <dbReference type="ARBA" id="ARBA00023043"/>
    </source>
</evidence>
<proteinExistence type="predicted"/>
<dbReference type="PROSITE" id="PS50088">
    <property type="entry name" value="ANK_REPEAT"/>
    <property type="match status" value="3"/>
</dbReference>
<keyword evidence="5" id="KW-1185">Reference proteome</keyword>
<dbReference type="SMART" id="SM00248">
    <property type="entry name" value="ANK"/>
    <property type="match status" value="3"/>
</dbReference>
<dbReference type="Proteomes" id="UP001168972">
    <property type="component" value="Unassembled WGS sequence"/>
</dbReference>
<comment type="caution">
    <text evidence="4">The sequence shown here is derived from an EMBL/GenBank/DDBJ whole genome shotgun (WGS) entry which is preliminary data.</text>
</comment>
<dbReference type="InterPro" id="IPR002110">
    <property type="entry name" value="Ankyrin_rpt"/>
</dbReference>
<evidence type="ECO:0008006" key="6">
    <source>
        <dbReference type="Google" id="ProtNLM"/>
    </source>
</evidence>
<protein>
    <recommendedName>
        <fullName evidence="6">Ankyrin repeat family A protein 2</fullName>
    </recommendedName>
</protein>
<organism evidence="4 5">
    <name type="scientific">Microctonus hyperodae</name>
    <name type="common">Parasitoid wasp</name>
    <dbReference type="NCBI Taxonomy" id="165561"/>
    <lineage>
        <taxon>Eukaryota</taxon>
        <taxon>Metazoa</taxon>
        <taxon>Ecdysozoa</taxon>
        <taxon>Arthropoda</taxon>
        <taxon>Hexapoda</taxon>
        <taxon>Insecta</taxon>
        <taxon>Pterygota</taxon>
        <taxon>Neoptera</taxon>
        <taxon>Endopterygota</taxon>
        <taxon>Hymenoptera</taxon>
        <taxon>Apocrita</taxon>
        <taxon>Ichneumonoidea</taxon>
        <taxon>Braconidae</taxon>
        <taxon>Euphorinae</taxon>
        <taxon>Microctonus</taxon>
    </lineage>
</organism>
<reference evidence="4" key="2">
    <citation type="submission" date="2023-03" db="EMBL/GenBank/DDBJ databases">
        <authorList>
            <person name="Inwood S.N."/>
            <person name="Skelly J.G."/>
            <person name="Guhlin J."/>
            <person name="Harrop T.W.R."/>
            <person name="Goldson S.G."/>
            <person name="Dearden P.K."/>
        </authorList>
    </citation>
    <scope>NUCLEOTIDE SEQUENCE</scope>
    <source>
        <strain evidence="4">Lincoln</strain>
        <tissue evidence="4">Whole body</tissue>
    </source>
</reference>
<keyword evidence="1" id="KW-0677">Repeat</keyword>
<feature type="repeat" description="ANK" evidence="3">
    <location>
        <begin position="207"/>
        <end position="239"/>
    </location>
</feature>
<reference evidence="4" key="1">
    <citation type="journal article" date="2023" name="bioRxiv">
        <title>Scaffold-level genome assemblies of two parasitoid biocontrol wasps reveal the parthenogenesis mechanism and an associated novel virus.</title>
        <authorList>
            <person name="Inwood S."/>
            <person name="Skelly J."/>
            <person name="Guhlin J."/>
            <person name="Harrop T."/>
            <person name="Goldson S."/>
            <person name="Dearden P."/>
        </authorList>
    </citation>
    <scope>NUCLEOTIDE SEQUENCE</scope>
    <source>
        <strain evidence="4">Lincoln</strain>
        <tissue evidence="4">Whole body</tissue>
    </source>
</reference>
<evidence type="ECO:0000313" key="5">
    <source>
        <dbReference type="Proteomes" id="UP001168972"/>
    </source>
</evidence>
<feature type="repeat" description="ANK" evidence="3">
    <location>
        <begin position="141"/>
        <end position="173"/>
    </location>
</feature>
<feature type="repeat" description="ANK" evidence="3">
    <location>
        <begin position="174"/>
        <end position="206"/>
    </location>
</feature>
<sequence>MNSELHTELILKEETIEPPVETLEFVDDAKIGVHDGAEGSIGIRPRPLICKPENVNIDCKSEPIETKWHWAPGAWQDATRTSAFQPYKPPTLLTNLQRGNTKTEIPQLYASSDITFHTLAGQGELTADHLQSGSIDTPDENGLTGLMWAAAHGQLGSARQLLKAGADKNYRGFNGETALHLAASYGHHDLVKLLLTTNADANVNDEEGNTPLIYGAYGDHPHVCYELLTRGADLMHRNSHDISAYHAAIQNKSNTAKAVIENYLMQHWVV</sequence>
<dbReference type="InterPro" id="IPR036770">
    <property type="entry name" value="Ankyrin_rpt-contain_sf"/>
</dbReference>
<dbReference type="Pfam" id="PF12796">
    <property type="entry name" value="Ank_2"/>
    <property type="match status" value="1"/>
</dbReference>
<dbReference type="EMBL" id="JAQQBR010001831">
    <property type="protein sequence ID" value="KAK0168972.1"/>
    <property type="molecule type" value="Genomic_DNA"/>
</dbReference>
<evidence type="ECO:0000256" key="3">
    <source>
        <dbReference type="PROSITE-ProRule" id="PRU00023"/>
    </source>
</evidence>
<dbReference type="PANTHER" id="PTHR24171:SF9">
    <property type="entry name" value="ANKYRIN REPEAT DOMAIN-CONTAINING PROTEIN 39"/>
    <property type="match status" value="1"/>
</dbReference>
<accession>A0AA39KPJ3</accession>
<evidence type="ECO:0000256" key="1">
    <source>
        <dbReference type="ARBA" id="ARBA00022737"/>
    </source>
</evidence>
<dbReference type="SUPFAM" id="SSF48403">
    <property type="entry name" value="Ankyrin repeat"/>
    <property type="match status" value="1"/>
</dbReference>
<dbReference type="PROSITE" id="PS50297">
    <property type="entry name" value="ANK_REP_REGION"/>
    <property type="match status" value="2"/>
</dbReference>
<keyword evidence="2 3" id="KW-0040">ANK repeat</keyword>
<dbReference type="Gene3D" id="1.25.40.20">
    <property type="entry name" value="Ankyrin repeat-containing domain"/>
    <property type="match status" value="1"/>
</dbReference>
<evidence type="ECO:0000313" key="4">
    <source>
        <dbReference type="EMBL" id="KAK0168972.1"/>
    </source>
</evidence>
<name>A0AA39KPJ3_MICHY</name>
<dbReference type="PANTHER" id="PTHR24171">
    <property type="entry name" value="ANKYRIN REPEAT DOMAIN-CONTAINING PROTEIN 39-RELATED"/>
    <property type="match status" value="1"/>
</dbReference>